<protein>
    <submittedName>
        <fullName evidence="1">Uncharacterized protein</fullName>
    </submittedName>
</protein>
<reference evidence="1" key="1">
    <citation type="submission" date="2009-08" db="EMBL/GenBank/DDBJ databases">
        <title>Annotation of Salpingoeca rosetta.</title>
        <authorList>
            <consortium name="The Broad Institute Genome Sequencing Platform"/>
            <person name="Russ C."/>
            <person name="Cuomo C."/>
            <person name="Burger G."/>
            <person name="Gray M.W."/>
            <person name="Holland P.W.H."/>
            <person name="King N."/>
            <person name="Lang F.B.F."/>
            <person name="Roger A.J."/>
            <person name="Ruiz-Trillo I."/>
            <person name="Young S.K."/>
            <person name="Zeng Q."/>
            <person name="Gargeya S."/>
            <person name="Alvarado L."/>
            <person name="Berlin A."/>
            <person name="Chapman S.B."/>
            <person name="Chen Z."/>
            <person name="Freedman E."/>
            <person name="Gellesch M."/>
            <person name="Goldberg J."/>
            <person name="Griggs A."/>
            <person name="Gujja S."/>
            <person name="Heilman E."/>
            <person name="Heiman D."/>
            <person name="Howarth C."/>
            <person name="Mehta T."/>
            <person name="Neiman D."/>
            <person name="Pearson M."/>
            <person name="Roberts A."/>
            <person name="Saif S."/>
            <person name="Shea T."/>
            <person name="Shenoy N."/>
            <person name="Sisk P."/>
            <person name="Stolte C."/>
            <person name="Sykes S."/>
            <person name="White J."/>
            <person name="Yandava C."/>
            <person name="Haas B."/>
            <person name="Nusbaum C."/>
            <person name="Birren B."/>
        </authorList>
    </citation>
    <scope>NUCLEOTIDE SEQUENCE</scope>
    <source>
        <strain evidence="1">ATCC 50818</strain>
    </source>
</reference>
<dbReference type="InParanoid" id="F2UM74"/>
<dbReference type="KEGG" id="sre:PTSG_09289"/>
<dbReference type="AlphaFoldDB" id="F2UM74"/>
<sequence length="159" mass="16512">MVGTCNNSDAVMRSSAVTVIAVIAIDCTADITRRLTPAPIWREADIARVTRSDGEQQLMAGCIVDELAICLSSISSSSCRRHWSPTAAAAAMDVEARRAGWLAAAGGCCDDGRACACALCAVFGAAPVKTRKDTARAHRSSPFISSFCSISGDEGGRGV</sequence>
<organism evidence="1 2">
    <name type="scientific">Salpingoeca rosetta (strain ATCC 50818 / BSB-021)</name>
    <dbReference type="NCBI Taxonomy" id="946362"/>
    <lineage>
        <taxon>Eukaryota</taxon>
        <taxon>Choanoflagellata</taxon>
        <taxon>Craspedida</taxon>
        <taxon>Salpingoecidae</taxon>
        <taxon>Salpingoeca</taxon>
    </lineage>
</organism>
<dbReference type="Proteomes" id="UP000007799">
    <property type="component" value="Unassembled WGS sequence"/>
</dbReference>
<name>F2UM74_SALR5</name>
<dbReference type="EMBL" id="GL832982">
    <property type="protein sequence ID" value="EGD78223.1"/>
    <property type="molecule type" value="Genomic_DNA"/>
</dbReference>
<gene>
    <name evidence="1" type="ORF">PTSG_09289</name>
</gene>
<evidence type="ECO:0000313" key="1">
    <source>
        <dbReference type="EMBL" id="EGD78223.1"/>
    </source>
</evidence>
<dbReference type="GeneID" id="16070101"/>
<keyword evidence="2" id="KW-1185">Reference proteome</keyword>
<dbReference type="RefSeq" id="XP_004989546.1">
    <property type="nucleotide sequence ID" value="XM_004989489.1"/>
</dbReference>
<accession>F2UM74</accession>
<evidence type="ECO:0000313" key="2">
    <source>
        <dbReference type="Proteomes" id="UP000007799"/>
    </source>
</evidence>
<proteinExistence type="predicted"/>